<proteinExistence type="predicted"/>
<evidence type="ECO:0000313" key="1">
    <source>
        <dbReference type="EMBL" id="CUM87682.1"/>
    </source>
</evidence>
<protein>
    <recommendedName>
        <fullName evidence="3">ImmA/IrrE family metallo-endopeptidase</fullName>
    </recommendedName>
</protein>
<accession>A0A173SBG6</accession>
<dbReference type="Proteomes" id="UP000095597">
    <property type="component" value="Unassembled WGS sequence"/>
</dbReference>
<dbReference type="EMBL" id="CYXO01000004">
    <property type="protein sequence ID" value="CUM87682.1"/>
    <property type="molecule type" value="Genomic_DNA"/>
</dbReference>
<evidence type="ECO:0000313" key="2">
    <source>
        <dbReference type="Proteomes" id="UP000095597"/>
    </source>
</evidence>
<evidence type="ECO:0008006" key="3">
    <source>
        <dbReference type="Google" id="ProtNLM"/>
    </source>
</evidence>
<dbReference type="RefSeq" id="WP_055213818.1">
    <property type="nucleotide sequence ID" value="NZ_CYXO01000004.1"/>
</dbReference>
<dbReference type="OrthoDB" id="2065977at2"/>
<dbReference type="AlphaFoldDB" id="A0A173SBG6"/>
<organism evidence="1 2">
    <name type="scientific">Dorea longicatena</name>
    <dbReference type="NCBI Taxonomy" id="88431"/>
    <lineage>
        <taxon>Bacteria</taxon>
        <taxon>Bacillati</taxon>
        <taxon>Bacillota</taxon>
        <taxon>Clostridia</taxon>
        <taxon>Lachnospirales</taxon>
        <taxon>Lachnospiraceae</taxon>
        <taxon>Dorea</taxon>
    </lineage>
</organism>
<name>A0A173SBG6_9FIRM</name>
<sequence length="97" mass="11493">MYYKGYYINVVMLDKSYGIPGCVKHNADDSYTIFIDASLNYEKQHEVFLHEMRHILGNDFDEEDVQKIEMRNHMNDYLEIASELFPDLNKLRIAKAI</sequence>
<gene>
    <name evidence="1" type="ORF">ERS852573_00939</name>
</gene>
<reference evidence="1 2" key="1">
    <citation type="submission" date="2015-09" db="EMBL/GenBank/DDBJ databases">
        <authorList>
            <consortium name="Pathogen Informatics"/>
        </authorList>
    </citation>
    <scope>NUCLEOTIDE SEQUENCE [LARGE SCALE GENOMIC DNA]</scope>
    <source>
        <strain evidence="1 2">2789STDY5834961</strain>
    </source>
</reference>